<dbReference type="Proteomes" id="UP001066276">
    <property type="component" value="Chromosome 10"/>
</dbReference>
<dbReference type="EMBL" id="JANPWB010000014">
    <property type="protein sequence ID" value="KAJ1096092.1"/>
    <property type="molecule type" value="Genomic_DNA"/>
</dbReference>
<sequence>MLKQILSLVTPDEVPVYLEMILSTSEKVLAPSSLTAEELAGITIYVDEFENVTLKTLILGRILHFDNDQEFLQYLSTLKMTICLEVLFQNLSPNETAVLLTEPEVINDSKMLKQILSLVTPDEVPVYLEMILSTSEKANLTVFQVNMIKQTLITVILEKLSSNFSSFTMDNWKKLMQKDLLELLGSFNETHLQQLPKNITCASYHEILKGFDMRYFSLTSDERITVYRFYIKEFLHQASVLTGAGIACDAQGITSWVKENLMQFIQQSNIEDLAQFNRNFSKVLAPSSLTAEELAGITIYVDEFENVTLKTLILGRILHFDNDQEFLQYLSTLKMTICLIVIELFLKVINESDISRLPLNITCEAYQAIIKQLSDVFLELGVNNAHAVYEFSEKYLSQQFHEKGSACISNTNGTEEWLVKNLGAFVSLASVSKILALYPNLSIEVLFQNLSPNETAVLLTEPEVINDSKMLKQILSLVTPDEVPVYLEMILSTSEKVLAPSSLTAEELAGITIYVDEFENVTLKTLILGRILHFDNDQEFLQYLSTLKMTICLEVLFQNLSPNETAVLLTEPEVINDSKMLKQILSLVTPDEVPVYLEMILSSSEKANLTVFQVNMIKQTLITVILEKLSSNFSSFTLDNWKKLMQKDLLELLGSFNETHLQQLPKNITCASYHEILKGFDMRYFSLTSDERITVYRFYIKEFLHQASVLTGVGCDSVSFKAWLDNNLGKFLSQATFSDLVVFNQKLNRVTITANLTSTELADATFLAEVLGNSTLINNILGQIKKIEGYEFLNGYLERVTSNLCQVNRSNVESSCDEMSALTQLSPQTQHELVSNTLVVLNSEWSLKNTSEWLQAFKLIFTNFSSAINESNIAQLPLNIACNQHQEIVGFLNDRSNQFTPALQNSIFQYLLKYHKGSKLICDNETSFQDFLNNYFLIFSNQMTATDLVALIPSENQSQIINSLKPVELEAILLRPGYTNHTTWKVIVSHYTNISQLGPLLDSLDDKLVNLTTESRFAILASAWPTFEKNLNILNTVDVSLWLDQRLSGYLQFLTPEYLNVSGLIPADCTAMKNLAFIMNRTDSQFTIDQEQFNVQYLLTFHHDSGLRCDKGASFKVFLDEYFLGFSNQMTAQNLVALIPTEKLSQKLNSLLPKELFDILTRPKSAINSTTWEILLTHYTNMGNLKELVDIIRKQYEGSLTSENRTNILAAVWPAFTNGMNSLNSKDLDDWLNDLLQPFLPFLTVQLFNVSNVINTNCLVLRKLVKTLSGLYGNYTVGTQQGIYTVIKVILQQSDTKPGCYNASEVNSTAWFSNYVGSFMEHATAADLQSFAANETLKTFFKDTNNLELMGRLNLKEDVKILITSLIVSIVSNGSSVTVLLNNIPLNLICNMIGQPNIELSETSQTSAILQTLNTCVSNSTTRTPEMVSQIVNSLGPVSSESLQSMGSLAVQLTPSTILKNLRGEVLKEQIHMLGTYTGWSTTQTAAIVSTLMESVFQITEGSLISLGTLATGVPAASIDNLTKSELQKLSGNATFMGYMAMAPTALKQRLIQLIINSETSNVFQLVPDNMANFIPSSRLVVSTINISDINTKQWTDSQAAVFFQTMLKSITIQQYSGLSASVLQGFTCGASNGLNSLAFSSLIQAMNGKDVNTPTNQISCMTKRLTLTGTSSELLNYPNDVLLFVGPDKYSSASLCQKYFNKTGAANINILPPGSAKRQALLSSAIKCLGIDASVSKENLEILGHLSCDLSGSYIAQSNPYILIVLQGCSAFSQDQVTAIEGQLKNTYGLPSNWNSETLKKMGNIVGALQSKTLQAIPMQEKKAFFPGFLSQLKKQNRQLFTSCIKQLQLSVSSSRVKMDTGPCTSTLLTTGIVVTEQDMIPANYPTASELDACLPNDVLNANLELFGKMEFSDPQLQALKTKLDTIFANTSYDKYLNQLGNISRMYSPYEIGRWNITNVDTLAALLEKTSWKNDPAKVQALVQRYQQNTNARLDGTVLTVLAPYICALSEETIKTINDTDISSATTPLGVSSCSQNQKNLLFSKLKAAYTASKNSQNAYFQLVKPAISGARTSDLIDFAKGHPAMDISTFASLNPEAVKTLSPQTLIDLLGDNLDDLNLIKDNSVVQSWAYAHSQTEVNSIGLNLVVGNSGQPPDGFIVIYPRPPASGARASMKIPHPLLINGIIIACVLVAVTTTFSIEY</sequence>
<dbReference type="GO" id="GO:0007160">
    <property type="term" value="P:cell-matrix adhesion"/>
    <property type="evidence" value="ECO:0007669"/>
    <property type="project" value="TreeGrafter"/>
</dbReference>
<keyword evidence="9" id="KW-1185">Reference proteome</keyword>
<protein>
    <submittedName>
        <fullName evidence="8">Uncharacterized protein</fullName>
    </submittedName>
</protein>
<evidence type="ECO:0000256" key="7">
    <source>
        <dbReference type="SAM" id="Phobius"/>
    </source>
</evidence>
<evidence type="ECO:0000256" key="2">
    <source>
        <dbReference type="ARBA" id="ARBA00011016"/>
    </source>
</evidence>
<keyword evidence="7" id="KW-1133">Transmembrane helix</keyword>
<evidence type="ECO:0000256" key="6">
    <source>
        <dbReference type="ARBA" id="ARBA00023180"/>
    </source>
</evidence>
<organism evidence="8 9">
    <name type="scientific">Pleurodeles waltl</name>
    <name type="common">Iberian ribbed newt</name>
    <dbReference type="NCBI Taxonomy" id="8319"/>
    <lineage>
        <taxon>Eukaryota</taxon>
        <taxon>Metazoa</taxon>
        <taxon>Chordata</taxon>
        <taxon>Craniata</taxon>
        <taxon>Vertebrata</taxon>
        <taxon>Euteleostomi</taxon>
        <taxon>Amphibia</taxon>
        <taxon>Batrachia</taxon>
        <taxon>Caudata</taxon>
        <taxon>Salamandroidea</taxon>
        <taxon>Salamandridae</taxon>
        <taxon>Pleurodelinae</taxon>
        <taxon>Pleurodeles</taxon>
    </lineage>
</organism>
<gene>
    <name evidence="8" type="ORF">NDU88_001238</name>
</gene>
<dbReference type="GO" id="GO:0016020">
    <property type="term" value="C:membrane"/>
    <property type="evidence" value="ECO:0007669"/>
    <property type="project" value="UniProtKB-SubCell"/>
</dbReference>
<keyword evidence="5 7" id="KW-0472">Membrane</keyword>
<name>A0AAV7M0J0_PLEWA</name>
<evidence type="ECO:0000256" key="4">
    <source>
        <dbReference type="ARBA" id="ARBA00022889"/>
    </source>
</evidence>
<dbReference type="InterPro" id="IPR010335">
    <property type="entry name" value="Mesothelin"/>
</dbReference>
<keyword evidence="3" id="KW-0732">Signal</keyword>
<evidence type="ECO:0000256" key="5">
    <source>
        <dbReference type="ARBA" id="ARBA00023136"/>
    </source>
</evidence>
<comment type="similarity">
    <text evidence="2">Belongs to the mesothelin family.</text>
</comment>
<evidence type="ECO:0000313" key="8">
    <source>
        <dbReference type="EMBL" id="KAJ1096092.1"/>
    </source>
</evidence>
<comment type="caution">
    <text evidence="8">The sequence shown here is derived from an EMBL/GenBank/DDBJ whole genome shotgun (WGS) entry which is preliminary data.</text>
</comment>
<feature type="transmembrane region" description="Helical" evidence="7">
    <location>
        <begin position="2181"/>
        <end position="2201"/>
    </location>
</feature>
<dbReference type="InterPro" id="IPR026664">
    <property type="entry name" value="Stereocilin-rel"/>
</dbReference>
<accession>A0AAV7M0J0</accession>
<dbReference type="PANTHER" id="PTHR23412:SF20">
    <property type="match status" value="1"/>
</dbReference>
<evidence type="ECO:0000313" key="9">
    <source>
        <dbReference type="Proteomes" id="UP001066276"/>
    </source>
</evidence>
<keyword evidence="6" id="KW-0325">Glycoprotein</keyword>
<reference evidence="8" key="1">
    <citation type="journal article" date="2022" name="bioRxiv">
        <title>Sequencing and chromosome-scale assembly of the giantPleurodeles waltlgenome.</title>
        <authorList>
            <person name="Brown T."/>
            <person name="Elewa A."/>
            <person name="Iarovenko S."/>
            <person name="Subramanian E."/>
            <person name="Araus A.J."/>
            <person name="Petzold A."/>
            <person name="Susuki M."/>
            <person name="Suzuki K.-i.T."/>
            <person name="Hayashi T."/>
            <person name="Toyoda A."/>
            <person name="Oliveira C."/>
            <person name="Osipova E."/>
            <person name="Leigh N.D."/>
            <person name="Simon A."/>
            <person name="Yun M.H."/>
        </authorList>
    </citation>
    <scope>NUCLEOTIDE SEQUENCE</scope>
    <source>
        <strain evidence="8">20211129_DDA</strain>
        <tissue evidence="8">Liver</tissue>
    </source>
</reference>
<evidence type="ECO:0000256" key="1">
    <source>
        <dbReference type="ARBA" id="ARBA00004370"/>
    </source>
</evidence>
<comment type="subcellular location">
    <subcellularLocation>
        <location evidence="1">Membrane</location>
    </subcellularLocation>
</comment>
<keyword evidence="4" id="KW-0130">Cell adhesion</keyword>
<dbReference type="GO" id="GO:0009986">
    <property type="term" value="C:cell surface"/>
    <property type="evidence" value="ECO:0007669"/>
    <property type="project" value="TreeGrafter"/>
</dbReference>
<dbReference type="Pfam" id="PF06060">
    <property type="entry name" value="Mesothelin"/>
    <property type="match status" value="1"/>
</dbReference>
<proteinExistence type="inferred from homology"/>
<evidence type="ECO:0000256" key="3">
    <source>
        <dbReference type="ARBA" id="ARBA00022729"/>
    </source>
</evidence>
<dbReference type="PANTHER" id="PTHR23412">
    <property type="entry name" value="STEREOCILIN RELATED"/>
    <property type="match status" value="1"/>
</dbReference>
<dbReference type="Gene3D" id="1.20.970.40">
    <property type="match status" value="1"/>
</dbReference>
<keyword evidence="7" id="KW-0812">Transmembrane</keyword>